<reference evidence="9" key="2">
    <citation type="submission" date="2017-06" db="EMBL/GenBank/DDBJ databases">
        <title>WGS assembly of Brachypodium distachyon.</title>
        <authorList>
            <consortium name="The International Brachypodium Initiative"/>
            <person name="Lucas S."/>
            <person name="Harmon-Smith M."/>
            <person name="Lail K."/>
            <person name="Tice H."/>
            <person name="Grimwood J."/>
            <person name="Bruce D."/>
            <person name="Barry K."/>
            <person name="Shu S."/>
            <person name="Lindquist E."/>
            <person name="Wang M."/>
            <person name="Pitluck S."/>
            <person name="Vogel J.P."/>
            <person name="Garvin D.F."/>
            <person name="Mockler T.C."/>
            <person name="Schmutz J."/>
            <person name="Rokhsar D."/>
            <person name="Bevan M.W."/>
        </authorList>
    </citation>
    <scope>NUCLEOTIDE SEQUENCE</scope>
    <source>
        <strain evidence="9">Bd21</strain>
    </source>
</reference>
<feature type="region of interest" description="Disordered" evidence="7">
    <location>
        <begin position="1"/>
        <end position="21"/>
    </location>
</feature>
<evidence type="ECO:0000256" key="2">
    <source>
        <dbReference type="ARBA" id="ARBA00022723"/>
    </source>
</evidence>
<sequence>MEVASAEGVSPRSPGAASEEEHRAATCLPRLVAGVLSGVLTGLFAVAGGLTGAITGALAGRASDSGVLRGAGLGAFAGAVLSIEVLEASRAYWCADRSSPQSTSSMGDFVDQLIHARFVQEQYEPSVYMAYRWQQVGVAEFGNDDLHGILGEASSYGLSQDSLKKLPCHVVTDQKQEPVDENLSCPICLQDIVTGETARRLPKCSHSFHQPCVDKWLIGHGSCPVCRQDV</sequence>
<dbReference type="InterPro" id="IPR013083">
    <property type="entry name" value="Znf_RING/FYVE/PHD"/>
</dbReference>
<keyword evidence="11" id="KW-1185">Reference proteome</keyword>
<keyword evidence="2" id="KW-0479">Metal-binding</keyword>
<dbReference type="OMA" id="CVDRWFM"/>
<dbReference type="GO" id="GO:0016020">
    <property type="term" value="C:membrane"/>
    <property type="evidence" value="ECO:0007669"/>
    <property type="project" value="UniProtKB-SubCell"/>
</dbReference>
<dbReference type="OrthoDB" id="9984778at2759"/>
<keyword evidence="4" id="KW-0862">Zinc</keyword>
<dbReference type="EMBL" id="CM000880">
    <property type="protein sequence ID" value="KQK18839.1"/>
    <property type="molecule type" value="Genomic_DNA"/>
</dbReference>
<evidence type="ECO:0000256" key="4">
    <source>
        <dbReference type="ARBA" id="ARBA00022833"/>
    </source>
</evidence>
<evidence type="ECO:0000313" key="10">
    <source>
        <dbReference type="EnsemblPlants" id="KQK18839"/>
    </source>
</evidence>
<dbReference type="PROSITE" id="PS50089">
    <property type="entry name" value="ZF_RING_2"/>
    <property type="match status" value="1"/>
</dbReference>
<comment type="subcellular location">
    <subcellularLocation>
        <location evidence="1">Membrane</location>
    </subcellularLocation>
</comment>
<dbReference type="SUPFAM" id="SSF57850">
    <property type="entry name" value="RING/U-box"/>
    <property type="match status" value="1"/>
</dbReference>
<dbReference type="CDD" id="cd16461">
    <property type="entry name" value="RING-H2_EL5-like"/>
    <property type="match status" value="1"/>
</dbReference>
<protein>
    <recommendedName>
        <fullName evidence="8">RING-type domain-containing protein</fullName>
    </recommendedName>
</protein>
<evidence type="ECO:0000256" key="6">
    <source>
        <dbReference type="PROSITE-ProRule" id="PRU00175"/>
    </source>
</evidence>
<evidence type="ECO:0000256" key="7">
    <source>
        <dbReference type="SAM" id="MobiDB-lite"/>
    </source>
</evidence>
<evidence type="ECO:0000259" key="8">
    <source>
        <dbReference type="PROSITE" id="PS50089"/>
    </source>
</evidence>
<keyword evidence="3 6" id="KW-0863">Zinc-finger</keyword>
<dbReference type="FunCoup" id="I1GZI3">
    <property type="interactions" value="62"/>
</dbReference>
<dbReference type="PANTHER" id="PTHR46151:SF6">
    <property type="entry name" value="OS06G0231600 PROTEIN"/>
    <property type="match status" value="1"/>
</dbReference>
<dbReference type="HOGENOM" id="CLU_013137_2_0_1"/>
<dbReference type="eggNOG" id="KOG0800">
    <property type="taxonomic scope" value="Eukaryota"/>
</dbReference>
<name>I1GZI3_BRADI</name>
<dbReference type="GO" id="GO:0008270">
    <property type="term" value="F:zinc ion binding"/>
    <property type="evidence" value="ECO:0007669"/>
    <property type="project" value="UniProtKB-KW"/>
</dbReference>
<feature type="domain" description="RING-type" evidence="8">
    <location>
        <begin position="185"/>
        <end position="227"/>
    </location>
</feature>
<gene>
    <name evidence="10" type="primary">LOC100833537</name>
    <name evidence="9" type="ORF">BRADI_1g45060v3</name>
</gene>
<evidence type="ECO:0000256" key="3">
    <source>
        <dbReference type="ARBA" id="ARBA00022771"/>
    </source>
</evidence>
<dbReference type="EnsemblPlants" id="KQK18839">
    <property type="protein sequence ID" value="KQK18839"/>
    <property type="gene ID" value="BRADI_1g45060v3"/>
</dbReference>
<dbReference type="Pfam" id="PF13639">
    <property type="entry name" value="zf-RING_2"/>
    <property type="match status" value="1"/>
</dbReference>
<evidence type="ECO:0000256" key="5">
    <source>
        <dbReference type="ARBA" id="ARBA00023136"/>
    </source>
</evidence>
<organism evidence="9">
    <name type="scientific">Brachypodium distachyon</name>
    <name type="common">Purple false brome</name>
    <name type="synonym">Trachynia distachya</name>
    <dbReference type="NCBI Taxonomy" id="15368"/>
    <lineage>
        <taxon>Eukaryota</taxon>
        <taxon>Viridiplantae</taxon>
        <taxon>Streptophyta</taxon>
        <taxon>Embryophyta</taxon>
        <taxon>Tracheophyta</taxon>
        <taxon>Spermatophyta</taxon>
        <taxon>Magnoliopsida</taxon>
        <taxon>Liliopsida</taxon>
        <taxon>Poales</taxon>
        <taxon>Poaceae</taxon>
        <taxon>BOP clade</taxon>
        <taxon>Pooideae</taxon>
        <taxon>Stipodae</taxon>
        <taxon>Brachypodieae</taxon>
        <taxon>Brachypodium</taxon>
    </lineage>
</organism>
<proteinExistence type="predicted"/>
<dbReference type="Gramene" id="KQK18839">
    <property type="protein sequence ID" value="KQK18839"/>
    <property type="gene ID" value="BRADI_1g45060v3"/>
</dbReference>
<evidence type="ECO:0000313" key="11">
    <source>
        <dbReference type="Proteomes" id="UP000008810"/>
    </source>
</evidence>
<dbReference type="PANTHER" id="PTHR46151">
    <property type="entry name" value="NEP1-INTERACTING PROTEIN-LIKE 2"/>
    <property type="match status" value="1"/>
</dbReference>
<reference evidence="10" key="3">
    <citation type="submission" date="2018-08" db="UniProtKB">
        <authorList>
            <consortium name="EnsemblPlants"/>
        </authorList>
    </citation>
    <scope>IDENTIFICATION</scope>
    <source>
        <strain evidence="10">cv. Bd21</strain>
    </source>
</reference>
<dbReference type="SMART" id="SM00184">
    <property type="entry name" value="RING"/>
    <property type="match status" value="1"/>
</dbReference>
<keyword evidence="5" id="KW-0472">Membrane</keyword>
<dbReference type="Proteomes" id="UP000008810">
    <property type="component" value="Chromosome 1"/>
</dbReference>
<dbReference type="AlphaFoldDB" id="I1GZI3"/>
<evidence type="ECO:0000256" key="1">
    <source>
        <dbReference type="ARBA" id="ARBA00004370"/>
    </source>
</evidence>
<dbReference type="GeneID" id="100833537"/>
<reference evidence="9 10" key="1">
    <citation type="journal article" date="2010" name="Nature">
        <title>Genome sequencing and analysis of the model grass Brachypodium distachyon.</title>
        <authorList>
            <consortium name="International Brachypodium Initiative"/>
        </authorList>
    </citation>
    <scope>NUCLEOTIDE SEQUENCE [LARGE SCALE GENOMIC DNA]</scope>
    <source>
        <strain evidence="9 10">Bd21</strain>
    </source>
</reference>
<dbReference type="Gene3D" id="3.30.40.10">
    <property type="entry name" value="Zinc/RING finger domain, C3HC4 (zinc finger)"/>
    <property type="match status" value="1"/>
</dbReference>
<dbReference type="ExpressionAtlas" id="I1GZI3">
    <property type="expression patterns" value="baseline and differential"/>
</dbReference>
<accession>I1GZI3</accession>
<dbReference type="RefSeq" id="XP_010227818.1">
    <property type="nucleotide sequence ID" value="XM_010229516.3"/>
</dbReference>
<dbReference type="InterPro" id="IPR001841">
    <property type="entry name" value="Znf_RING"/>
</dbReference>
<evidence type="ECO:0000313" key="9">
    <source>
        <dbReference type="EMBL" id="KQK18839.1"/>
    </source>
</evidence>